<evidence type="ECO:0000256" key="5">
    <source>
        <dbReference type="SAM" id="Phobius"/>
    </source>
</evidence>
<feature type="transmembrane region" description="Helical" evidence="5">
    <location>
        <begin position="257"/>
        <end position="290"/>
    </location>
</feature>
<feature type="transmembrane region" description="Helical" evidence="5">
    <location>
        <begin position="60"/>
        <end position="78"/>
    </location>
</feature>
<name>A0A2G9ZKS7_9BACT</name>
<dbReference type="PANTHER" id="PTHR37422">
    <property type="entry name" value="TEICHURONIC ACID BIOSYNTHESIS PROTEIN TUAE"/>
    <property type="match status" value="1"/>
</dbReference>
<evidence type="ECO:0000256" key="4">
    <source>
        <dbReference type="ARBA" id="ARBA00023136"/>
    </source>
</evidence>
<feature type="transmembrane region" description="Helical" evidence="5">
    <location>
        <begin position="387"/>
        <end position="406"/>
    </location>
</feature>
<feature type="transmembrane region" description="Helical" evidence="5">
    <location>
        <begin position="114"/>
        <end position="134"/>
    </location>
</feature>
<dbReference type="InterPro" id="IPR007016">
    <property type="entry name" value="O-antigen_ligase-rel_domated"/>
</dbReference>
<dbReference type="PANTHER" id="PTHR37422:SF13">
    <property type="entry name" value="LIPOPOLYSACCHARIDE BIOSYNTHESIS PROTEIN PA4999-RELATED"/>
    <property type="match status" value="1"/>
</dbReference>
<feature type="transmembrane region" description="Helical" evidence="5">
    <location>
        <begin position="227"/>
        <end position="245"/>
    </location>
</feature>
<organism evidence="7 8">
    <name type="scientific">Candidatus Falkowbacteria bacterium CG23_combo_of_CG06-09_8_20_14_all_49_15</name>
    <dbReference type="NCBI Taxonomy" id="1974572"/>
    <lineage>
        <taxon>Bacteria</taxon>
        <taxon>Candidatus Falkowiibacteriota</taxon>
    </lineage>
</organism>
<dbReference type="InterPro" id="IPR051533">
    <property type="entry name" value="WaaL-like"/>
</dbReference>
<feature type="transmembrane region" description="Helical" evidence="5">
    <location>
        <begin position="84"/>
        <end position="102"/>
    </location>
</feature>
<feature type="transmembrane region" description="Helical" evidence="5">
    <location>
        <begin position="296"/>
        <end position="316"/>
    </location>
</feature>
<proteinExistence type="predicted"/>
<comment type="subcellular location">
    <subcellularLocation>
        <location evidence="1">Membrane</location>
        <topology evidence="1">Multi-pass membrane protein</topology>
    </subcellularLocation>
</comment>
<evidence type="ECO:0000256" key="3">
    <source>
        <dbReference type="ARBA" id="ARBA00022989"/>
    </source>
</evidence>
<keyword evidence="2 5" id="KW-0812">Transmembrane</keyword>
<evidence type="ECO:0000313" key="8">
    <source>
        <dbReference type="Proteomes" id="UP000230729"/>
    </source>
</evidence>
<gene>
    <name evidence="7" type="ORF">COX22_02685</name>
</gene>
<feature type="transmembrane region" description="Helical" evidence="5">
    <location>
        <begin position="179"/>
        <end position="199"/>
    </location>
</feature>
<comment type="caution">
    <text evidence="7">The sequence shown here is derived from an EMBL/GenBank/DDBJ whole genome shotgun (WGS) entry which is preliminary data.</text>
</comment>
<dbReference type="EMBL" id="PCSD01000060">
    <property type="protein sequence ID" value="PIP33752.1"/>
    <property type="molecule type" value="Genomic_DNA"/>
</dbReference>
<evidence type="ECO:0000259" key="6">
    <source>
        <dbReference type="Pfam" id="PF04932"/>
    </source>
</evidence>
<keyword evidence="4 5" id="KW-0472">Membrane</keyword>
<feature type="domain" description="O-antigen ligase-related" evidence="6">
    <location>
        <begin position="256"/>
        <end position="394"/>
    </location>
</feature>
<dbReference type="AlphaFoldDB" id="A0A2G9ZKS7"/>
<feature type="transmembrane region" description="Helical" evidence="5">
    <location>
        <begin position="418"/>
        <end position="435"/>
    </location>
</feature>
<feature type="transmembrane region" description="Helical" evidence="5">
    <location>
        <begin position="140"/>
        <end position="158"/>
    </location>
</feature>
<feature type="transmembrane region" description="Helical" evidence="5">
    <location>
        <begin position="12"/>
        <end position="33"/>
    </location>
</feature>
<dbReference type="GO" id="GO:0016020">
    <property type="term" value="C:membrane"/>
    <property type="evidence" value="ECO:0007669"/>
    <property type="project" value="UniProtKB-SubCell"/>
</dbReference>
<dbReference type="Proteomes" id="UP000230729">
    <property type="component" value="Unassembled WGS sequence"/>
</dbReference>
<sequence length="468" mass="52210">MTENNNSSIRIFSALGLWTVILAALVVLALALFWLPPGLAVALLGGLALAGFFTVRLEYGLFALIFFLPAIHLTFSVHGLTINIVEIIGLLALSALAARIFFDFWQNRSIRLSWPVFWPFFLFFAVALVSALISGQPGASVWYAFRWILFFYLVYIFLPYNLIFYQRDPDASRSVLKKALAVFLASAALAAAGGFFSLIGQDFFQEFVRVKPLAIFGAYPLGDNHNLLVEIFLPAIFYCLALENLSGKTGRKICRLLLVFLSVALLGTFSRGGWLALGLVSFVYLAIFYRPNWKKIIFPALGAAAVFSPLLAYMYFQQTTSRVAVSSLDSRVVMTMIAWDGFKEKKLFGQGPGQYINLVDKSIRFKAKFGEPLDAHGLGQKIISENGLLGVLTFAFFALLIARRFWAAVRKHQSDWPWLAGVILAAAGIFFYEFFNTSYYKGKLWVPIAIALAAAAWAEKQEKYEAKN</sequence>
<dbReference type="Pfam" id="PF04932">
    <property type="entry name" value="Wzy_C"/>
    <property type="match status" value="1"/>
</dbReference>
<reference evidence="7 8" key="1">
    <citation type="submission" date="2017-09" db="EMBL/GenBank/DDBJ databases">
        <title>Depth-based differentiation of microbial function through sediment-hosted aquifers and enrichment of novel symbionts in the deep terrestrial subsurface.</title>
        <authorList>
            <person name="Probst A.J."/>
            <person name="Ladd B."/>
            <person name="Jarett J.K."/>
            <person name="Geller-Mcgrath D.E."/>
            <person name="Sieber C.M."/>
            <person name="Emerson J.B."/>
            <person name="Anantharaman K."/>
            <person name="Thomas B.C."/>
            <person name="Malmstrom R."/>
            <person name="Stieglmeier M."/>
            <person name="Klingl A."/>
            <person name="Woyke T."/>
            <person name="Ryan C.M."/>
            <person name="Banfield J.F."/>
        </authorList>
    </citation>
    <scope>NUCLEOTIDE SEQUENCE [LARGE SCALE GENOMIC DNA]</scope>
    <source>
        <strain evidence="7">CG23_combo_of_CG06-09_8_20_14_all_49_15</strain>
    </source>
</reference>
<evidence type="ECO:0000256" key="1">
    <source>
        <dbReference type="ARBA" id="ARBA00004141"/>
    </source>
</evidence>
<accession>A0A2G9ZKS7</accession>
<evidence type="ECO:0000313" key="7">
    <source>
        <dbReference type="EMBL" id="PIP33752.1"/>
    </source>
</evidence>
<evidence type="ECO:0000256" key="2">
    <source>
        <dbReference type="ARBA" id="ARBA00022692"/>
    </source>
</evidence>
<feature type="transmembrane region" description="Helical" evidence="5">
    <location>
        <begin position="39"/>
        <end position="55"/>
    </location>
</feature>
<protein>
    <recommendedName>
        <fullName evidence="6">O-antigen ligase-related domain-containing protein</fullName>
    </recommendedName>
</protein>
<keyword evidence="3 5" id="KW-1133">Transmembrane helix</keyword>